<sequence>MVGTCREVWVGSFKAEAPRSGCMCKTPCKKTHFCKIVHEIPRLIANQPFLTRYWLINTASQPAQFGAQTGATDNLSIRFVVVHAPSSDPCFAWTCPSFLAEAGAAGLLLAPFLAQALLLSRPVVHAILGQQLRVGIPVQLDAGEQLATRCVQVQADAGSAHARATGAARRRGCHGYACRSRPAVRHLRRDQQPRGLRSRQRPRPMRSQSSRAVLADDKTRHWPQSSFRPARACAAGLHPG</sequence>
<reference evidence="2" key="1">
    <citation type="submission" date="2009-10" db="EMBL/GenBank/DDBJ databases">
        <title>Diversity of trophic interactions inside an arsenic-rich microbial ecosystem.</title>
        <authorList>
            <person name="Bertin P.N."/>
            <person name="Heinrich-Salmeron A."/>
            <person name="Pelletier E."/>
            <person name="Goulhen-Chollet F."/>
            <person name="Arsene-Ploetze F."/>
            <person name="Gallien S."/>
            <person name="Calteau A."/>
            <person name="Vallenet D."/>
            <person name="Casiot C."/>
            <person name="Chane-Woon-Ming B."/>
            <person name="Giloteaux L."/>
            <person name="Barakat M."/>
            <person name="Bonnefoy V."/>
            <person name="Bruneel O."/>
            <person name="Chandler M."/>
            <person name="Cleiss J."/>
            <person name="Duran R."/>
            <person name="Elbaz-Poulichet F."/>
            <person name="Fonknechten N."/>
            <person name="Lauga B."/>
            <person name="Mornico D."/>
            <person name="Ortet P."/>
            <person name="Schaeffer C."/>
            <person name="Siguier P."/>
            <person name="Alexander Thil Smith A."/>
            <person name="Van Dorsselaer A."/>
            <person name="Weissenbach J."/>
            <person name="Medigue C."/>
            <person name="Le Paslier D."/>
        </authorList>
    </citation>
    <scope>NUCLEOTIDE SEQUENCE</scope>
</reference>
<dbReference type="AlphaFoldDB" id="E6PQ46"/>
<gene>
    <name evidence="2" type="ORF">CARN2_1660</name>
</gene>
<feature type="region of interest" description="Disordered" evidence="1">
    <location>
        <begin position="187"/>
        <end position="240"/>
    </location>
</feature>
<dbReference type="EMBL" id="CABM01000040">
    <property type="protein sequence ID" value="CBH97050.1"/>
    <property type="molecule type" value="Genomic_DNA"/>
</dbReference>
<comment type="caution">
    <text evidence="2">The sequence shown here is derived from an EMBL/GenBank/DDBJ whole genome shotgun (WGS) entry which is preliminary data.</text>
</comment>
<proteinExistence type="predicted"/>
<protein>
    <submittedName>
        <fullName evidence="2">Uncharacterized protein</fullName>
    </submittedName>
</protein>
<evidence type="ECO:0000313" key="2">
    <source>
        <dbReference type="EMBL" id="CBH97050.1"/>
    </source>
</evidence>
<accession>E6PQ46</accession>
<organism evidence="2">
    <name type="scientific">mine drainage metagenome</name>
    <dbReference type="NCBI Taxonomy" id="410659"/>
    <lineage>
        <taxon>unclassified sequences</taxon>
        <taxon>metagenomes</taxon>
        <taxon>ecological metagenomes</taxon>
    </lineage>
</organism>
<evidence type="ECO:0000256" key="1">
    <source>
        <dbReference type="SAM" id="MobiDB-lite"/>
    </source>
</evidence>
<name>E6PQ46_9ZZZZ</name>